<evidence type="ECO:0000259" key="3">
    <source>
        <dbReference type="Pfam" id="PF08338"/>
    </source>
</evidence>
<evidence type="ECO:0000313" key="5">
    <source>
        <dbReference type="Proteomes" id="UP000709336"/>
    </source>
</evidence>
<dbReference type="CDD" id="cd05242">
    <property type="entry name" value="SDR_a8"/>
    <property type="match status" value="1"/>
</dbReference>
<dbReference type="Proteomes" id="UP000709336">
    <property type="component" value="Unassembled WGS sequence"/>
</dbReference>
<keyword evidence="5" id="KW-1185">Reference proteome</keyword>
<dbReference type="Pfam" id="PF01370">
    <property type="entry name" value="Epimerase"/>
    <property type="match status" value="1"/>
</dbReference>
<feature type="domain" description="NAD-dependent epimerase/dehydratase" evidence="2">
    <location>
        <begin position="3"/>
        <end position="222"/>
    </location>
</feature>
<dbReference type="InterPro" id="IPR001509">
    <property type="entry name" value="Epimerase_deHydtase"/>
</dbReference>
<evidence type="ECO:0000313" key="4">
    <source>
        <dbReference type="EMBL" id="NMH58882.1"/>
    </source>
</evidence>
<dbReference type="NCBIfam" id="TIGR01777">
    <property type="entry name" value="yfcH"/>
    <property type="match status" value="1"/>
</dbReference>
<name>A0ABX1R1D0_9ALTE</name>
<dbReference type="EMBL" id="JAATNW010000001">
    <property type="protein sequence ID" value="NMH58882.1"/>
    <property type="molecule type" value="Genomic_DNA"/>
</dbReference>
<dbReference type="SUPFAM" id="SSF51735">
    <property type="entry name" value="NAD(P)-binding Rossmann-fold domains"/>
    <property type="match status" value="1"/>
</dbReference>
<sequence length="298" mass="32963">MHILITGGTGLVGRHLVKALVTKHDITVLTRNAERASTILKQNISFIQSLDEINDFSKFDAVINLAGEPIADKRWTSHQKEKICKSRWQITQKLVKKINEAATPPEVFISGSAVGYYGRQGKKKISEHDHQVHEEFTHTVCKEWEAIAQQAKSENTRVCTIRTGIVLAKGKGALGKMAVPFKIGIGGKLSDGEQMMSWIHIDDEVAAILFLLNNENCAGAYNLTAPAPVTNAEFSHQLARALHRPNLFTVPAFALRIMLGETADILLTGQCVLPARLQAEGFTFQYPSLEKALHAIYR</sequence>
<evidence type="ECO:0000256" key="1">
    <source>
        <dbReference type="ARBA" id="ARBA00009353"/>
    </source>
</evidence>
<proteinExistence type="inferred from homology"/>
<dbReference type="PANTHER" id="PTHR11092">
    <property type="entry name" value="SUGAR NUCLEOTIDE EPIMERASE RELATED"/>
    <property type="match status" value="1"/>
</dbReference>
<evidence type="ECO:0000259" key="2">
    <source>
        <dbReference type="Pfam" id="PF01370"/>
    </source>
</evidence>
<dbReference type="RefSeq" id="WP_169209427.1">
    <property type="nucleotide sequence ID" value="NZ_JAATNW010000001.1"/>
</dbReference>
<dbReference type="InterPro" id="IPR036291">
    <property type="entry name" value="NAD(P)-bd_dom_sf"/>
</dbReference>
<dbReference type="InterPro" id="IPR013549">
    <property type="entry name" value="DUF1731"/>
</dbReference>
<comment type="caution">
    <text evidence="4">The sequence shown here is derived from an EMBL/GenBank/DDBJ whole genome shotgun (WGS) entry which is preliminary data.</text>
</comment>
<dbReference type="InterPro" id="IPR010099">
    <property type="entry name" value="SDR39U1"/>
</dbReference>
<reference evidence="4 5" key="1">
    <citation type="submission" date="2020-03" db="EMBL/GenBank/DDBJ databases">
        <title>Alteromonas ponticola sp. nov., isolated from seawater.</title>
        <authorList>
            <person name="Yoon J.-H."/>
            <person name="Kim Y.-O."/>
        </authorList>
    </citation>
    <scope>NUCLEOTIDE SEQUENCE [LARGE SCALE GENOMIC DNA]</scope>
    <source>
        <strain evidence="4 5">MYP5</strain>
    </source>
</reference>
<dbReference type="Gene3D" id="3.40.50.720">
    <property type="entry name" value="NAD(P)-binding Rossmann-like Domain"/>
    <property type="match status" value="1"/>
</dbReference>
<dbReference type="Pfam" id="PF08338">
    <property type="entry name" value="DUF1731"/>
    <property type="match status" value="1"/>
</dbReference>
<comment type="similarity">
    <text evidence="1">Belongs to the NAD(P)-dependent epimerase/dehydratase family. SDR39U1 subfamily.</text>
</comment>
<feature type="domain" description="DUF1731" evidence="3">
    <location>
        <begin position="250"/>
        <end position="296"/>
    </location>
</feature>
<organism evidence="4 5">
    <name type="scientific">Alteromonas ponticola</name>
    <dbReference type="NCBI Taxonomy" id="2720613"/>
    <lineage>
        <taxon>Bacteria</taxon>
        <taxon>Pseudomonadati</taxon>
        <taxon>Pseudomonadota</taxon>
        <taxon>Gammaproteobacteria</taxon>
        <taxon>Alteromonadales</taxon>
        <taxon>Alteromonadaceae</taxon>
        <taxon>Alteromonas/Salinimonas group</taxon>
        <taxon>Alteromonas</taxon>
    </lineage>
</organism>
<dbReference type="PANTHER" id="PTHR11092:SF0">
    <property type="entry name" value="EPIMERASE FAMILY PROTEIN SDR39U1"/>
    <property type="match status" value="1"/>
</dbReference>
<gene>
    <name evidence="4" type="ORF">HCJ96_02455</name>
</gene>
<protein>
    <submittedName>
        <fullName evidence="4">TIGR01777 family protein</fullName>
    </submittedName>
</protein>
<accession>A0ABX1R1D0</accession>